<proteinExistence type="predicted"/>
<dbReference type="Proteomes" id="UP000424527">
    <property type="component" value="Unassembled WGS sequence"/>
</dbReference>
<feature type="region of interest" description="Disordered" evidence="1">
    <location>
        <begin position="116"/>
        <end position="152"/>
    </location>
</feature>
<feature type="compositionally biased region" description="Basic and acidic residues" evidence="1">
    <location>
        <begin position="116"/>
        <end position="150"/>
    </location>
</feature>
<evidence type="ECO:0000256" key="1">
    <source>
        <dbReference type="SAM" id="MobiDB-lite"/>
    </source>
</evidence>
<evidence type="ECO:0000313" key="2">
    <source>
        <dbReference type="EMBL" id="KAE8280935.1"/>
    </source>
</evidence>
<reference evidence="2 3" key="1">
    <citation type="submission" date="2019-07" db="EMBL/GenBank/DDBJ databases">
        <title>Chromosome genome assembly for large yellow croaker.</title>
        <authorList>
            <person name="Xiao S."/>
        </authorList>
    </citation>
    <scope>NUCLEOTIDE SEQUENCE [LARGE SCALE GENOMIC DNA]</scope>
    <source>
        <strain evidence="2">JMULYC20181020</strain>
        <tissue evidence="2">Muscle</tissue>
    </source>
</reference>
<gene>
    <name evidence="2" type="ORF">D5F01_LYC21507</name>
</gene>
<keyword evidence="3" id="KW-1185">Reference proteome</keyword>
<dbReference type="AlphaFoldDB" id="A0A6G0HP10"/>
<name>A0A6G0HP10_LARCR</name>
<sequence>MKKQFKQPVVTFNNPAVYASPDGLQEEDIYMNTESACTVDEMPRDTTEDIDEIQTPSITWSSPPVTVAVCWGILLVIMALRIHFTSVISTELSTSKEVHQHLMLTNKDFTQVKKENQQVKEENQQVKEENQQVKEENQQVKEETSRKENQQVKVENQQLKVENQQLKVENQQLKVENQQVKVENQQVKKENQQVKEENQQVKVENQQVKVENQQVKVEIQQMNTTTSNQTMFWS</sequence>
<accession>A0A6G0HP10</accession>
<organism evidence="2 3">
    <name type="scientific">Larimichthys crocea</name>
    <name type="common">Large yellow croaker</name>
    <name type="synonym">Pseudosciaena crocea</name>
    <dbReference type="NCBI Taxonomy" id="215358"/>
    <lineage>
        <taxon>Eukaryota</taxon>
        <taxon>Metazoa</taxon>
        <taxon>Chordata</taxon>
        <taxon>Craniata</taxon>
        <taxon>Vertebrata</taxon>
        <taxon>Euteleostomi</taxon>
        <taxon>Actinopterygii</taxon>
        <taxon>Neopterygii</taxon>
        <taxon>Teleostei</taxon>
        <taxon>Neoteleostei</taxon>
        <taxon>Acanthomorphata</taxon>
        <taxon>Eupercaria</taxon>
        <taxon>Sciaenidae</taxon>
        <taxon>Larimichthys</taxon>
    </lineage>
</organism>
<protein>
    <submittedName>
        <fullName evidence="2">Uncharacterized protein</fullName>
    </submittedName>
</protein>
<comment type="caution">
    <text evidence="2">The sequence shown here is derived from an EMBL/GenBank/DDBJ whole genome shotgun (WGS) entry which is preliminary data.</text>
</comment>
<dbReference type="EMBL" id="REGW02000021">
    <property type="protein sequence ID" value="KAE8280935.1"/>
    <property type="molecule type" value="Genomic_DNA"/>
</dbReference>
<evidence type="ECO:0000313" key="3">
    <source>
        <dbReference type="Proteomes" id="UP000424527"/>
    </source>
</evidence>